<evidence type="ECO:0000313" key="1">
    <source>
        <dbReference type="EMBL" id="PFH48270.1"/>
    </source>
</evidence>
<protein>
    <submittedName>
        <fullName evidence="1">Uncharacterized protein</fullName>
    </submittedName>
</protein>
<gene>
    <name evidence="1" type="ORF">AMATHDRAFT_65822</name>
</gene>
<dbReference type="EMBL" id="KZ302069">
    <property type="protein sequence ID" value="PFH48270.1"/>
    <property type="molecule type" value="Genomic_DNA"/>
</dbReference>
<dbReference type="AlphaFoldDB" id="A0A2A9NKN5"/>
<accession>A0A2A9NKN5</accession>
<proteinExistence type="predicted"/>
<feature type="non-terminal residue" evidence="1">
    <location>
        <position position="80"/>
    </location>
</feature>
<name>A0A2A9NKN5_9AGAR</name>
<organism evidence="1 2">
    <name type="scientific">Amanita thiersii Skay4041</name>
    <dbReference type="NCBI Taxonomy" id="703135"/>
    <lineage>
        <taxon>Eukaryota</taxon>
        <taxon>Fungi</taxon>
        <taxon>Dikarya</taxon>
        <taxon>Basidiomycota</taxon>
        <taxon>Agaricomycotina</taxon>
        <taxon>Agaricomycetes</taxon>
        <taxon>Agaricomycetidae</taxon>
        <taxon>Agaricales</taxon>
        <taxon>Pluteineae</taxon>
        <taxon>Amanitaceae</taxon>
        <taxon>Amanita</taxon>
    </lineage>
</organism>
<evidence type="ECO:0000313" key="2">
    <source>
        <dbReference type="Proteomes" id="UP000242287"/>
    </source>
</evidence>
<sequence>MAGVDFSPRTTAVQHKQRPVPVQVSQLPAPSLLTSFLSFISTHQAIYPHTRLSIHPSILQFIDSFIGSSIHFPYPSSCLR</sequence>
<dbReference type="Proteomes" id="UP000242287">
    <property type="component" value="Unassembled WGS sequence"/>
</dbReference>
<keyword evidence="2" id="KW-1185">Reference proteome</keyword>
<reference evidence="1 2" key="1">
    <citation type="submission" date="2014-02" db="EMBL/GenBank/DDBJ databases">
        <title>Transposable element dynamics among asymbiotic and ectomycorrhizal Amanita fungi.</title>
        <authorList>
            <consortium name="DOE Joint Genome Institute"/>
            <person name="Hess J."/>
            <person name="Skrede I."/>
            <person name="Wolfe B."/>
            <person name="LaButti K."/>
            <person name="Ohm R.A."/>
            <person name="Grigoriev I.V."/>
            <person name="Pringle A."/>
        </authorList>
    </citation>
    <scope>NUCLEOTIDE SEQUENCE [LARGE SCALE GENOMIC DNA]</scope>
    <source>
        <strain evidence="1 2">SKay4041</strain>
    </source>
</reference>